<keyword evidence="2" id="KW-1185">Reference proteome</keyword>
<evidence type="ECO:0000313" key="2">
    <source>
        <dbReference type="Proteomes" id="UP001165082"/>
    </source>
</evidence>
<proteinExistence type="predicted"/>
<organism evidence="1 2">
    <name type="scientific">Triparma retinervis</name>
    <dbReference type="NCBI Taxonomy" id="2557542"/>
    <lineage>
        <taxon>Eukaryota</taxon>
        <taxon>Sar</taxon>
        <taxon>Stramenopiles</taxon>
        <taxon>Ochrophyta</taxon>
        <taxon>Bolidophyceae</taxon>
        <taxon>Parmales</taxon>
        <taxon>Triparmaceae</taxon>
        <taxon>Triparma</taxon>
    </lineage>
</organism>
<accession>A0A9W7F7H2</accession>
<feature type="non-terminal residue" evidence="1">
    <location>
        <position position="1"/>
    </location>
</feature>
<dbReference type="OrthoDB" id="541276at2759"/>
<sequence>MIGAMPPVNFDAPIMEEGQRIRAQVYDSLSRGGTSLGLKDNVLIRTSPLMPPSYTHHSDGRTTRAYWIYKKVKKAIYGKVTVAYELEKLPGSPSSWRLTGRHVAVKMLLWEQIRRLSGRFEEDPIKEIAAMQYLHG</sequence>
<name>A0A9W7F7H2_9STRA</name>
<dbReference type="Proteomes" id="UP001165082">
    <property type="component" value="Unassembled WGS sequence"/>
</dbReference>
<reference evidence="1" key="1">
    <citation type="submission" date="2022-07" db="EMBL/GenBank/DDBJ databases">
        <title>Genome analysis of Parmales, a sister group of diatoms, reveals the evolutionary specialization of diatoms from phago-mixotrophs to photoautotrophs.</title>
        <authorList>
            <person name="Ban H."/>
            <person name="Sato S."/>
            <person name="Yoshikawa S."/>
            <person name="Kazumasa Y."/>
            <person name="Nakamura Y."/>
            <person name="Ichinomiya M."/>
            <person name="Saitoh K."/>
            <person name="Sato N."/>
            <person name="Blanc-Mathieu R."/>
            <person name="Endo H."/>
            <person name="Kuwata A."/>
            <person name="Ogata H."/>
        </authorList>
    </citation>
    <scope>NUCLEOTIDE SEQUENCE</scope>
</reference>
<dbReference type="EMBL" id="BRXZ01000113">
    <property type="protein sequence ID" value="GMI05396.1"/>
    <property type="molecule type" value="Genomic_DNA"/>
</dbReference>
<dbReference type="AlphaFoldDB" id="A0A9W7F7H2"/>
<evidence type="ECO:0000313" key="1">
    <source>
        <dbReference type="EMBL" id="GMI05396.1"/>
    </source>
</evidence>
<comment type="caution">
    <text evidence="1">The sequence shown here is derived from an EMBL/GenBank/DDBJ whole genome shotgun (WGS) entry which is preliminary data.</text>
</comment>
<gene>
    <name evidence="1" type="ORF">TrRE_jg3162</name>
</gene>
<protein>
    <submittedName>
        <fullName evidence="1">Uncharacterized protein</fullName>
    </submittedName>
</protein>